<keyword evidence="2" id="KW-1185">Reference proteome</keyword>
<name>A0ABX7L5Y8_9BACL</name>
<sequence>MKATIRGIEVEGTAEEIARLIFEIEENKKLPPASNFPSCPTYEYYPPAYGTPLPSVDNPNPIMHPQVWCGGFSGSGSVTCKQDPNVRMYN</sequence>
<dbReference type="Proteomes" id="UP000663452">
    <property type="component" value="Chromosome"/>
</dbReference>
<gene>
    <name evidence="1" type="ORF">JRJ22_19995</name>
</gene>
<dbReference type="RefSeq" id="WP_206101178.1">
    <property type="nucleotide sequence ID" value="NZ_CP070969.1"/>
</dbReference>
<proteinExistence type="predicted"/>
<evidence type="ECO:0000313" key="1">
    <source>
        <dbReference type="EMBL" id="QSF43545.1"/>
    </source>
</evidence>
<protein>
    <submittedName>
        <fullName evidence="1">Uncharacterized protein</fullName>
    </submittedName>
</protein>
<accession>A0ABX7L5Y8</accession>
<dbReference type="EMBL" id="CP070969">
    <property type="protein sequence ID" value="QSF43545.1"/>
    <property type="molecule type" value="Genomic_DNA"/>
</dbReference>
<organism evidence="1 2">
    <name type="scientific">Paenibacillus tianjinensis</name>
    <dbReference type="NCBI Taxonomy" id="2810347"/>
    <lineage>
        <taxon>Bacteria</taxon>
        <taxon>Bacillati</taxon>
        <taxon>Bacillota</taxon>
        <taxon>Bacilli</taxon>
        <taxon>Bacillales</taxon>
        <taxon>Paenibacillaceae</taxon>
        <taxon>Paenibacillus</taxon>
    </lineage>
</organism>
<reference evidence="1 2" key="1">
    <citation type="submission" date="2021-02" db="EMBL/GenBank/DDBJ databases">
        <title>Paenibacillus tianjinensis sp. nov.</title>
        <authorList>
            <person name="Liu H."/>
        </authorList>
    </citation>
    <scope>NUCLEOTIDE SEQUENCE [LARGE SCALE GENOMIC DNA]</scope>
    <source>
        <strain evidence="1 2">TB2019</strain>
    </source>
</reference>
<evidence type="ECO:0000313" key="2">
    <source>
        <dbReference type="Proteomes" id="UP000663452"/>
    </source>
</evidence>